<dbReference type="EMBL" id="CAJVPG010000399">
    <property type="protein sequence ID" value="CAG8402340.1"/>
    <property type="molecule type" value="Genomic_DNA"/>
</dbReference>
<keyword evidence="1" id="KW-0175">Coiled coil</keyword>
<keyword evidence="2" id="KW-1133">Transmembrane helix</keyword>
<keyword evidence="2" id="KW-0472">Membrane</keyword>
<gene>
    <name evidence="3" type="ORF">PSALAMII_LOCUS7917</name>
</gene>
<evidence type="ECO:0000256" key="1">
    <source>
        <dbReference type="SAM" id="Coils"/>
    </source>
</evidence>
<reference evidence="3" key="1">
    <citation type="submission" date="2021-07" db="EMBL/GenBank/DDBJ databases">
        <authorList>
            <person name="Branca A.L. A."/>
        </authorList>
    </citation>
    <scope>NUCLEOTIDE SEQUENCE</scope>
</reference>
<evidence type="ECO:0000313" key="3">
    <source>
        <dbReference type="EMBL" id="CAG8402340.1"/>
    </source>
</evidence>
<proteinExistence type="predicted"/>
<accession>A0A9W4JIW9</accession>
<dbReference type="AlphaFoldDB" id="A0A9W4JIW9"/>
<sequence length="915" mass="105053">MSDPLSITGSAVGVISLGLSICSAIIRYTRNAQGQSDDMQYLATKASNIRSQLKALRELIEEMETDLLDVADDLESKAVSLQVYLDRLKGPIERYERARAAATGVRSRARRTWETAIYHFKKEELFELRDCLQSMEMDLNTTLNLYSAREFHKFGLKQDIFGLKQDRLIEKMETLQLSITATPHQTLVQESTAHSISCHENSEVQSYGPPVGYTWKNGGGNQGRRQYRFYNKWLSRAFTAAFCLSTEPSIFPIVSLHCNAVVGPESWMGRIWDRRVGAFRLHQAGWDFVKEVDEWIELFQSALSEGKVRPTDELRVGIMHGSQPLFYLSLLDLLFSYFGGLIPDNSPGICKWIKFMLHHNVTTNYRSPFSLLRNICQYFIWTEEVRMSASHVIERCGPIDWAPKGWIEKKNMQSLLRRDENSIDLPLKFMAILRESETDLRDLLKSGISPSEESFNGVTLLQLAMGWPTGVKLLQQALPRTFLPHSYHSEHLCQGIKDEDDQINRYIQSCRILIEDGVTIEIDAIVDGSSNIVTRLLIQELAKRRRKLLDIAEAHIHYSVLSDLRNGETGIPDTYAPAICDALTAKGHKIDETLMACQRQSIFCLKHHPENLDTIYEAGFTDVDLPSTRGLTGLMVQCMYSFDDQSCMTVAWMISKGADPFRKLPGLETTVLHWINARLGRRIQSEANEIQRGWRSARYFDPYAEIRHLHQIDMHLFSLSIKDACSCSCSLDGCSPLSIAMRDTVYFLYLGDQPISELAYSFRQFLEFLLHYNQFKVEVCHTLIRSLTFDGLSLSHTCCTELRHVMPWDCIRHESDLQEIREEQKLSIGRFEKLVSEFVSQFDALGLSLMDFLQNVWYERMVRFISERDKYDHEHHEKIRELGINCWETDDIEIPLVVQLICDQTRVVESDSEGS</sequence>
<dbReference type="Proteomes" id="UP001152649">
    <property type="component" value="Unassembled WGS sequence"/>
</dbReference>
<evidence type="ECO:0000313" key="4">
    <source>
        <dbReference type="Proteomes" id="UP001152649"/>
    </source>
</evidence>
<dbReference type="OrthoDB" id="10012223at2759"/>
<keyword evidence="2" id="KW-0812">Transmembrane</keyword>
<organism evidence="3 4">
    <name type="scientific">Penicillium salamii</name>
    <dbReference type="NCBI Taxonomy" id="1612424"/>
    <lineage>
        <taxon>Eukaryota</taxon>
        <taxon>Fungi</taxon>
        <taxon>Dikarya</taxon>
        <taxon>Ascomycota</taxon>
        <taxon>Pezizomycotina</taxon>
        <taxon>Eurotiomycetes</taxon>
        <taxon>Eurotiomycetidae</taxon>
        <taxon>Eurotiales</taxon>
        <taxon>Aspergillaceae</taxon>
        <taxon>Penicillium</taxon>
    </lineage>
</organism>
<evidence type="ECO:0008006" key="5">
    <source>
        <dbReference type="Google" id="ProtNLM"/>
    </source>
</evidence>
<feature type="coiled-coil region" evidence="1">
    <location>
        <begin position="46"/>
        <end position="73"/>
    </location>
</feature>
<name>A0A9W4JIW9_9EURO</name>
<protein>
    <recommendedName>
        <fullName evidence="5">Fungal N-terminal domain-containing protein</fullName>
    </recommendedName>
</protein>
<comment type="caution">
    <text evidence="3">The sequence shown here is derived from an EMBL/GenBank/DDBJ whole genome shotgun (WGS) entry which is preliminary data.</text>
</comment>
<keyword evidence="4" id="KW-1185">Reference proteome</keyword>
<evidence type="ECO:0000256" key="2">
    <source>
        <dbReference type="SAM" id="Phobius"/>
    </source>
</evidence>
<feature type="transmembrane region" description="Helical" evidence="2">
    <location>
        <begin position="6"/>
        <end position="26"/>
    </location>
</feature>